<comment type="similarity">
    <text evidence="2">Belongs to the dGTPase family. Type 2 subfamily.</text>
</comment>
<evidence type="ECO:0000313" key="5">
    <source>
        <dbReference type="EMBL" id="GGW88996.1"/>
    </source>
</evidence>
<accession>A0A918JNH4</accession>
<dbReference type="InterPro" id="IPR023023">
    <property type="entry name" value="dNTPase_2"/>
</dbReference>
<dbReference type="InterPro" id="IPR006674">
    <property type="entry name" value="HD_domain"/>
</dbReference>
<dbReference type="PANTHER" id="PTHR11373">
    <property type="entry name" value="DEOXYNUCLEOSIDE TRIPHOSPHATE TRIPHOSPHOHYDROLASE"/>
    <property type="match status" value="1"/>
</dbReference>
<dbReference type="CDD" id="cd00077">
    <property type="entry name" value="HDc"/>
    <property type="match status" value="1"/>
</dbReference>
<dbReference type="GO" id="GO:0006203">
    <property type="term" value="P:dGTP catabolic process"/>
    <property type="evidence" value="ECO:0007669"/>
    <property type="project" value="TreeGrafter"/>
</dbReference>
<dbReference type="EMBL" id="BMXP01000006">
    <property type="protein sequence ID" value="GGW88996.1"/>
    <property type="molecule type" value="Genomic_DNA"/>
</dbReference>
<dbReference type="PROSITE" id="PS51831">
    <property type="entry name" value="HD"/>
    <property type="match status" value="1"/>
</dbReference>
<evidence type="ECO:0000256" key="3">
    <source>
        <dbReference type="SAM" id="MobiDB-lite"/>
    </source>
</evidence>
<dbReference type="SUPFAM" id="SSF109604">
    <property type="entry name" value="HD-domain/PDEase-like"/>
    <property type="match status" value="1"/>
</dbReference>
<name>A0A918JNH4_9ALTE</name>
<dbReference type="Pfam" id="PF13286">
    <property type="entry name" value="HD_assoc"/>
    <property type="match status" value="1"/>
</dbReference>
<evidence type="ECO:0000259" key="4">
    <source>
        <dbReference type="PROSITE" id="PS51831"/>
    </source>
</evidence>
<gene>
    <name evidence="5" type="ORF">GCM10007391_23960</name>
</gene>
<evidence type="ECO:0000313" key="6">
    <source>
        <dbReference type="Proteomes" id="UP000631300"/>
    </source>
</evidence>
<reference evidence="5" key="1">
    <citation type="journal article" date="2014" name="Int. J. Syst. Evol. Microbiol.">
        <title>Complete genome sequence of Corynebacterium casei LMG S-19264T (=DSM 44701T), isolated from a smear-ripened cheese.</title>
        <authorList>
            <consortium name="US DOE Joint Genome Institute (JGI-PGF)"/>
            <person name="Walter F."/>
            <person name="Albersmeier A."/>
            <person name="Kalinowski J."/>
            <person name="Ruckert C."/>
        </authorList>
    </citation>
    <scope>NUCLEOTIDE SEQUENCE</scope>
    <source>
        <strain evidence="5">KCTC 22164</strain>
    </source>
</reference>
<feature type="region of interest" description="Disordered" evidence="3">
    <location>
        <begin position="19"/>
        <end position="40"/>
    </location>
</feature>
<dbReference type="PANTHER" id="PTHR11373:SF40">
    <property type="entry name" value="DEOXYGUANOSINETRIPHOSPHATE TRIPHOSPHOHYDROLASE-LIKE PROTEIN 2"/>
    <property type="match status" value="1"/>
</dbReference>
<organism evidence="5 6">
    <name type="scientific">Alteromonas halophila</name>
    <dbReference type="NCBI Taxonomy" id="516698"/>
    <lineage>
        <taxon>Bacteria</taxon>
        <taxon>Pseudomonadati</taxon>
        <taxon>Pseudomonadota</taxon>
        <taxon>Gammaproteobacteria</taxon>
        <taxon>Alteromonadales</taxon>
        <taxon>Alteromonadaceae</taxon>
        <taxon>Alteromonas/Salinimonas group</taxon>
        <taxon>Alteromonas</taxon>
    </lineage>
</organism>
<dbReference type="GO" id="GO:0008832">
    <property type="term" value="F:dGTPase activity"/>
    <property type="evidence" value="ECO:0007669"/>
    <property type="project" value="TreeGrafter"/>
</dbReference>
<comment type="caution">
    <text evidence="5">The sequence shown here is derived from an EMBL/GenBank/DDBJ whole genome shotgun (WGS) entry which is preliminary data.</text>
</comment>
<dbReference type="SMART" id="SM00471">
    <property type="entry name" value="HDc"/>
    <property type="match status" value="1"/>
</dbReference>
<dbReference type="AlphaFoldDB" id="A0A918JNH4"/>
<evidence type="ECO:0000256" key="2">
    <source>
        <dbReference type="HAMAP-Rule" id="MF_01212"/>
    </source>
</evidence>
<keyword evidence="6" id="KW-1185">Reference proteome</keyword>
<reference evidence="5" key="2">
    <citation type="submission" date="2020-09" db="EMBL/GenBank/DDBJ databases">
        <authorList>
            <person name="Sun Q."/>
            <person name="Kim S."/>
        </authorList>
    </citation>
    <scope>NUCLEOTIDE SEQUENCE</scope>
    <source>
        <strain evidence="5">KCTC 22164</strain>
    </source>
</reference>
<proteinExistence type="inferred from homology"/>
<dbReference type="InterPro" id="IPR006261">
    <property type="entry name" value="dGTPase"/>
</dbReference>
<dbReference type="Gene3D" id="1.10.3210.10">
    <property type="entry name" value="Hypothetical protein af1432"/>
    <property type="match status" value="1"/>
</dbReference>
<protein>
    <recommendedName>
        <fullName evidence="2">Deoxyguanosinetriphosphate triphosphohydrolase-like protein</fullName>
    </recommendedName>
</protein>
<dbReference type="InterPro" id="IPR050135">
    <property type="entry name" value="dGTPase-like"/>
</dbReference>
<dbReference type="HAMAP" id="MF_01212">
    <property type="entry name" value="dGTPase_type2"/>
    <property type="match status" value="1"/>
</dbReference>
<dbReference type="RefSeq" id="WP_189406718.1">
    <property type="nucleotide sequence ID" value="NZ_BMXP01000006.1"/>
</dbReference>
<dbReference type="InterPro" id="IPR026875">
    <property type="entry name" value="PHydrolase_assoc_dom"/>
</dbReference>
<dbReference type="NCBIfam" id="NF041026">
    <property type="entry name" value="antiphage_dGTPase"/>
    <property type="match status" value="1"/>
</dbReference>
<dbReference type="NCBIfam" id="NF003701">
    <property type="entry name" value="PRK05318.1"/>
    <property type="match status" value="1"/>
</dbReference>
<dbReference type="InterPro" id="IPR003607">
    <property type="entry name" value="HD/PDEase_dom"/>
</dbReference>
<dbReference type="Pfam" id="PF01966">
    <property type="entry name" value="HD"/>
    <property type="match status" value="1"/>
</dbReference>
<dbReference type="Proteomes" id="UP000631300">
    <property type="component" value="Unassembled WGS sequence"/>
</dbReference>
<dbReference type="NCBIfam" id="TIGR01353">
    <property type="entry name" value="dGTP_triPase"/>
    <property type="match status" value="1"/>
</dbReference>
<evidence type="ECO:0000256" key="1">
    <source>
        <dbReference type="ARBA" id="ARBA00022801"/>
    </source>
</evidence>
<sequence length="456" mass="52041">MDAEFNATSHRHHDWEQALFERRLPRSQSRDGDHRNPFQRDKARVLHSAAFRRLQAKTQVLGVGLSDFYRTRLTHSLEAAQIGTGISAQLAGKFPELADTLAIDSNLIETLCLAHDIGHPPYGHGGEIALNYMMHEHGGFEGNGQTFRIITQLEPYTADHGMNLSRRSILGLIKYPNFIDALTNPMLCGARPASLRQVRASEWHPAKGLFRCDQNLFKWLLEPFSDSDAEHFSRFDTADNKHGKTRYKSFDCSIMELADDIAYGIHDLEDAIVMHMVEKSEFIQDVARPLSEMEVPWLSEHCLTLTERLFSAHHHERKNAIGALVNSFITSIYIREVDGFDHPLLRYNASFPETFEQALGLFKRFVFKKVICRPDVQTLEYKGQLIVMELFEAFSADPARLLPDNTQRRWRTAEQQGQGMRVIADYISGMTDEFASRLYTSLFVPKTGGVNDNLHF</sequence>
<feature type="domain" description="HD" evidence="4">
    <location>
        <begin position="72"/>
        <end position="264"/>
    </location>
</feature>
<keyword evidence="1 2" id="KW-0378">Hydrolase</keyword>